<organism evidence="3 4">
    <name type="scientific">Drechmeria coniospora</name>
    <name type="common">Nematophagous fungus</name>
    <name type="synonym">Meria coniospora</name>
    <dbReference type="NCBI Taxonomy" id="98403"/>
    <lineage>
        <taxon>Eukaryota</taxon>
        <taxon>Fungi</taxon>
        <taxon>Dikarya</taxon>
        <taxon>Ascomycota</taxon>
        <taxon>Pezizomycotina</taxon>
        <taxon>Sordariomycetes</taxon>
        <taxon>Hypocreomycetidae</taxon>
        <taxon>Hypocreales</taxon>
        <taxon>Ophiocordycipitaceae</taxon>
        <taxon>Drechmeria</taxon>
    </lineage>
</organism>
<feature type="region of interest" description="Disordered" evidence="1">
    <location>
        <begin position="48"/>
        <end position="97"/>
    </location>
</feature>
<keyword evidence="2" id="KW-0732">Signal</keyword>
<feature type="signal peptide" evidence="2">
    <location>
        <begin position="1"/>
        <end position="21"/>
    </location>
</feature>
<evidence type="ECO:0000256" key="1">
    <source>
        <dbReference type="SAM" id="MobiDB-lite"/>
    </source>
</evidence>
<dbReference type="InParanoid" id="A0A151GIR2"/>
<feature type="compositionally biased region" description="Polar residues" evidence="1">
    <location>
        <begin position="49"/>
        <end position="59"/>
    </location>
</feature>
<gene>
    <name evidence="3" type="ORF">DCS_03997</name>
</gene>
<feature type="compositionally biased region" description="Pro residues" evidence="1">
    <location>
        <begin position="287"/>
        <end position="296"/>
    </location>
</feature>
<protein>
    <submittedName>
        <fullName evidence="3">Uncharacterized protein</fullName>
    </submittedName>
</protein>
<dbReference type="RefSeq" id="XP_040656342.1">
    <property type="nucleotide sequence ID" value="XM_040801309.1"/>
</dbReference>
<reference evidence="3 4" key="1">
    <citation type="journal article" date="2016" name="Sci. Rep.">
        <title>Insights into Adaptations to a Near-Obligate Nematode Endoparasitic Lifestyle from the Finished Genome of Drechmeria coniospora.</title>
        <authorList>
            <person name="Zhang L."/>
            <person name="Zhou Z."/>
            <person name="Guo Q."/>
            <person name="Fokkens L."/>
            <person name="Miskei M."/>
            <person name="Pocsi I."/>
            <person name="Zhang W."/>
            <person name="Chen M."/>
            <person name="Wang L."/>
            <person name="Sun Y."/>
            <person name="Donzelli B.G."/>
            <person name="Gibson D.M."/>
            <person name="Nelson D.R."/>
            <person name="Luo J.G."/>
            <person name="Rep M."/>
            <person name="Liu H."/>
            <person name="Yang S."/>
            <person name="Wang J."/>
            <person name="Krasnoff S.B."/>
            <person name="Xu Y."/>
            <person name="Molnar I."/>
            <person name="Lin M."/>
        </authorList>
    </citation>
    <scope>NUCLEOTIDE SEQUENCE [LARGE SCALE GENOMIC DNA]</scope>
    <source>
        <strain evidence="3 4">ARSEF 6962</strain>
    </source>
</reference>
<dbReference type="AlphaFoldDB" id="A0A151GIR2"/>
<proteinExistence type="predicted"/>
<feature type="compositionally biased region" description="Polar residues" evidence="1">
    <location>
        <begin position="82"/>
        <end position="97"/>
    </location>
</feature>
<keyword evidence="4" id="KW-1185">Reference proteome</keyword>
<feature type="compositionally biased region" description="Basic and acidic residues" evidence="1">
    <location>
        <begin position="62"/>
        <end position="81"/>
    </location>
</feature>
<dbReference type="GeneID" id="63716640"/>
<accession>A0A151GIR2</accession>
<sequence length="679" mass="75195">MRISLCPLAVLAVLGRQYATAGVVGFPEDKHAAVERFPTSWTRHVGAVTSHSAGSAKTSSIHRRDDDEKKKSEDAFDDENHTGISAETASTAPTANQELPNTSIFDWLQNNNVPNLCFFATAARLLRTTTEEVLRRSGLAQPGGGVGDGLTREDTILAAQRLGLSFSYYTLRGRQEALGPGPDRNPHCRWNTVAFPRHGSPREMGVTYVTSRGTLHIVVARNPGTPYATFRDYLRDPNGLDVTREVLNSHICEYIYVDFGASSGSWVQSRRPQVQQMNREAQAETQRPPPAQPYEPVPGMTVDPVSGGVDFSSLNPDLNNRINTNSLTPSQCDVLLLLGFAYSSSQLGRRSISSAPSQEEKQKVHADSCSKLRSLVKPYNEISSLCSKITSLDLYFELSTKFGAGTYDYIQATLAGPAGKHTEPIAYDPDAGFTKTIPIDLKKAFGSAVIDLHGIHTVSLADSGAFWKAIPNGMFNDKWKVKDISLRAKCITPGFQVQNDILAKPTWYQHPTAWLWKPYTWADVATINVTQANWHMTPPCTTISKLEYEFKIADKMTAGTDDAISLAFQQGKREIALGENVSQGYTKKDTIPLVDMFGTSRVQLRDIKEIQIMEEYRTLIFSDQWLFQGISLTATCADMPKQVKLAKFEHVNKWLGDDSTKVVWTGKVLLEDWMTVRAT</sequence>
<evidence type="ECO:0000313" key="4">
    <source>
        <dbReference type="Proteomes" id="UP000076580"/>
    </source>
</evidence>
<feature type="compositionally biased region" description="Polar residues" evidence="1">
    <location>
        <begin position="270"/>
        <end position="285"/>
    </location>
</feature>
<dbReference type="Proteomes" id="UP000076580">
    <property type="component" value="Chromosome 02"/>
</dbReference>
<dbReference type="STRING" id="98403.A0A151GIR2"/>
<feature type="chain" id="PRO_5007580580" evidence="2">
    <location>
        <begin position="22"/>
        <end position="679"/>
    </location>
</feature>
<name>A0A151GIR2_DRECN</name>
<dbReference type="EMBL" id="LAYC01000002">
    <property type="protein sequence ID" value="KYK56990.1"/>
    <property type="molecule type" value="Genomic_DNA"/>
</dbReference>
<evidence type="ECO:0000313" key="3">
    <source>
        <dbReference type="EMBL" id="KYK56990.1"/>
    </source>
</evidence>
<feature type="region of interest" description="Disordered" evidence="1">
    <location>
        <begin position="270"/>
        <end position="297"/>
    </location>
</feature>
<comment type="caution">
    <text evidence="3">The sequence shown here is derived from an EMBL/GenBank/DDBJ whole genome shotgun (WGS) entry which is preliminary data.</text>
</comment>
<evidence type="ECO:0000256" key="2">
    <source>
        <dbReference type="SAM" id="SignalP"/>
    </source>
</evidence>